<evidence type="ECO:0000256" key="4">
    <source>
        <dbReference type="ARBA" id="ARBA00022741"/>
    </source>
</evidence>
<accession>A0ABP5TBL0</accession>
<evidence type="ECO:0000256" key="1">
    <source>
        <dbReference type="ARBA" id="ARBA00004236"/>
    </source>
</evidence>
<evidence type="ECO:0000256" key="7">
    <source>
        <dbReference type="ARBA" id="ARBA00023136"/>
    </source>
</evidence>
<proteinExistence type="predicted"/>
<comment type="caution">
    <text evidence="10">The sequence shown here is derived from an EMBL/GenBank/DDBJ whole genome shotgun (WGS) entry which is preliminary data.</text>
</comment>
<comment type="subcellular location">
    <subcellularLocation>
        <location evidence="1">Cell membrane</location>
    </subcellularLocation>
</comment>
<evidence type="ECO:0000259" key="9">
    <source>
        <dbReference type="Pfam" id="PF18967"/>
    </source>
</evidence>
<feature type="domain" description="Pycsar effector protein" evidence="9">
    <location>
        <begin position="18"/>
        <end position="166"/>
    </location>
</feature>
<evidence type="ECO:0000256" key="2">
    <source>
        <dbReference type="ARBA" id="ARBA00022475"/>
    </source>
</evidence>
<evidence type="ECO:0000256" key="3">
    <source>
        <dbReference type="ARBA" id="ARBA00022692"/>
    </source>
</evidence>
<name>A0ABP5TBL0_9ACTN</name>
<evidence type="ECO:0000256" key="8">
    <source>
        <dbReference type="SAM" id="Phobius"/>
    </source>
</evidence>
<keyword evidence="7 8" id="KW-0472">Membrane</keyword>
<evidence type="ECO:0000313" key="11">
    <source>
        <dbReference type="Proteomes" id="UP001500253"/>
    </source>
</evidence>
<feature type="transmembrane region" description="Helical" evidence="8">
    <location>
        <begin position="35"/>
        <end position="58"/>
    </location>
</feature>
<keyword evidence="11" id="KW-1185">Reference proteome</keyword>
<keyword evidence="3 8" id="KW-0812">Transmembrane</keyword>
<evidence type="ECO:0000313" key="10">
    <source>
        <dbReference type="EMBL" id="GAA2347315.1"/>
    </source>
</evidence>
<organism evidence="10 11">
    <name type="scientific">Streptomyces cuspidosporus</name>
    <dbReference type="NCBI Taxonomy" id="66882"/>
    <lineage>
        <taxon>Bacteria</taxon>
        <taxon>Bacillati</taxon>
        <taxon>Actinomycetota</taxon>
        <taxon>Actinomycetes</taxon>
        <taxon>Kitasatosporales</taxon>
        <taxon>Streptomycetaceae</taxon>
        <taxon>Streptomyces</taxon>
    </lineage>
</organism>
<dbReference type="EMBL" id="BAAASD010000014">
    <property type="protein sequence ID" value="GAA2347315.1"/>
    <property type="molecule type" value="Genomic_DNA"/>
</dbReference>
<dbReference type="RefSeq" id="WP_346175576.1">
    <property type="nucleotide sequence ID" value="NZ_BAAASD010000014.1"/>
</dbReference>
<keyword evidence="5 8" id="KW-1133">Transmembrane helix</keyword>
<protein>
    <recommendedName>
        <fullName evidence="9">Pycsar effector protein domain-containing protein</fullName>
    </recommendedName>
</protein>
<feature type="transmembrane region" description="Helical" evidence="8">
    <location>
        <begin position="151"/>
        <end position="170"/>
    </location>
</feature>
<keyword evidence="6" id="KW-0051">Antiviral defense</keyword>
<gene>
    <name evidence="10" type="ORF">GCM10010246_37530</name>
</gene>
<dbReference type="Pfam" id="PF18967">
    <property type="entry name" value="PycTM"/>
    <property type="match status" value="1"/>
</dbReference>
<evidence type="ECO:0000256" key="5">
    <source>
        <dbReference type="ARBA" id="ARBA00022989"/>
    </source>
</evidence>
<reference evidence="11" key="1">
    <citation type="journal article" date="2019" name="Int. J. Syst. Evol. Microbiol.">
        <title>The Global Catalogue of Microorganisms (GCM) 10K type strain sequencing project: providing services to taxonomists for standard genome sequencing and annotation.</title>
        <authorList>
            <consortium name="The Broad Institute Genomics Platform"/>
            <consortium name="The Broad Institute Genome Sequencing Center for Infectious Disease"/>
            <person name="Wu L."/>
            <person name="Ma J."/>
        </authorList>
    </citation>
    <scope>NUCLEOTIDE SEQUENCE [LARGE SCALE GENOMIC DNA]</scope>
    <source>
        <strain evidence="11">JCM 4316</strain>
    </source>
</reference>
<keyword evidence="4" id="KW-0547">Nucleotide-binding</keyword>
<dbReference type="Proteomes" id="UP001500253">
    <property type="component" value="Unassembled WGS sequence"/>
</dbReference>
<evidence type="ECO:0000256" key="6">
    <source>
        <dbReference type="ARBA" id="ARBA00023118"/>
    </source>
</evidence>
<sequence>MCPQRLDARAVHGGELVRTLITETREELLKADSKAGLMLTALGAALTALLGTISAGGIAPQEYASVSQVFFWAGCAAWVPALIMFGLAVVPRAGKPQQSRAHYFGDAAVTFSVGLFADLVQRTDPRERNLEQFMTLSRTVWIKYRCIRQGMAWSAVFLVLTPIGLLTGALA</sequence>
<dbReference type="InterPro" id="IPR043760">
    <property type="entry name" value="PycTM_dom"/>
</dbReference>
<feature type="transmembrane region" description="Helical" evidence="8">
    <location>
        <begin position="70"/>
        <end position="90"/>
    </location>
</feature>
<keyword evidence="2" id="KW-1003">Cell membrane</keyword>